<dbReference type="STRING" id="45070.Lnau_2899"/>
<protein>
    <submittedName>
        <fullName evidence="1">Uncharacterized protein</fullName>
    </submittedName>
</protein>
<proteinExistence type="predicted"/>
<keyword evidence="2" id="KW-1185">Reference proteome</keyword>
<dbReference type="Proteomes" id="UP000054725">
    <property type="component" value="Unassembled WGS sequence"/>
</dbReference>
<comment type="caution">
    <text evidence="1">The sequence shown here is derived from an EMBL/GenBank/DDBJ whole genome shotgun (WGS) entry which is preliminary data.</text>
</comment>
<gene>
    <name evidence="1" type="ORF">Lnau_2899</name>
</gene>
<evidence type="ECO:0000313" key="1">
    <source>
        <dbReference type="EMBL" id="KTD33251.1"/>
    </source>
</evidence>
<reference evidence="1 2" key="1">
    <citation type="submission" date="2015-11" db="EMBL/GenBank/DDBJ databases">
        <title>Genomic analysis of 38 Legionella species identifies large and diverse effector repertoires.</title>
        <authorList>
            <person name="Burstein D."/>
            <person name="Amaro F."/>
            <person name="Zusman T."/>
            <person name="Lifshitz Z."/>
            <person name="Cohen O."/>
            <person name="Gilbert J.A."/>
            <person name="Pupko T."/>
            <person name="Shuman H.A."/>
            <person name="Segal G."/>
        </authorList>
    </citation>
    <scope>NUCLEOTIDE SEQUENCE [LARGE SCALE GENOMIC DNA]</scope>
    <source>
        <strain evidence="1 2">ATCC 49506</strain>
    </source>
</reference>
<organism evidence="1 2">
    <name type="scientific">Legionella nautarum</name>
    <dbReference type="NCBI Taxonomy" id="45070"/>
    <lineage>
        <taxon>Bacteria</taxon>
        <taxon>Pseudomonadati</taxon>
        <taxon>Pseudomonadota</taxon>
        <taxon>Gammaproteobacteria</taxon>
        <taxon>Legionellales</taxon>
        <taxon>Legionellaceae</taxon>
        <taxon>Legionella</taxon>
    </lineage>
</organism>
<dbReference type="OrthoDB" id="9877191at2"/>
<dbReference type="EMBL" id="LNYO01000024">
    <property type="protein sequence ID" value="KTD33251.1"/>
    <property type="molecule type" value="Genomic_DNA"/>
</dbReference>
<name>A0A0W0WLX1_9GAMM</name>
<dbReference type="PATRIC" id="fig|45070.6.peg.3057"/>
<evidence type="ECO:0000313" key="2">
    <source>
        <dbReference type="Proteomes" id="UP000054725"/>
    </source>
</evidence>
<accession>A0A0W0WLX1</accession>
<sequence length="459" mass="53213">MQILNELTPLFHKKIIAYLKEYAPEPNKSFKMDEFVKKEKATTRDLAWLNAILQRGCPYDNIPWGDQNLCEYVDAIDNIFHKKIADEIQMCLNLFEISTLPTNSKTEAIYKKLGISWEIAHDHKGNGINTYWLEPQEDAWDSLSFRLVDSVGKDLHYRQKTELLQERENRANKLYRHNLAAINLSAELLRNQRIVCSNNPVTLLPNQLPEKIWLKYIAHYLAVSSRKYPDYSDIDYNEEKLFNNAISIHKLLREKLEEILGVELNERALMLPNHRKIADKEGILDIAVVAIYPEREIPDDWSVEVTKELALQILQQLPEFNYLFGTMPNLANKQPAPNDNKQLPLKLKTSKEKTLVRAALEVWVSHLIETNICSSFIKFKTMMTNTYYKKNPKDEGEKYDDGPKVKEVYCLLNKEGKHKVYFKLENELGMTSSSSLNRALSSFKNIFDTVINSLKQSAA</sequence>
<dbReference type="AlphaFoldDB" id="A0A0W0WLX1"/>
<dbReference type="RefSeq" id="WP_058505856.1">
    <property type="nucleotide sequence ID" value="NZ_CAAAIF010000003.1"/>
</dbReference>